<dbReference type="OrthoDB" id="64987at2157"/>
<name>F6BC68_METIK</name>
<dbReference type="AlphaFoldDB" id="F6BC68"/>
<evidence type="ECO:0000313" key="1">
    <source>
        <dbReference type="EMBL" id="AEF97274.1"/>
    </source>
</evidence>
<dbReference type="GeneID" id="10644616"/>
<dbReference type="RefSeq" id="WP_013799863.1">
    <property type="nucleotide sequence ID" value="NC_015562.1"/>
</dbReference>
<dbReference type="EMBL" id="CP002737">
    <property type="protein sequence ID" value="AEF97274.1"/>
    <property type="molecule type" value="Genomic_DNA"/>
</dbReference>
<protein>
    <submittedName>
        <fullName evidence="1">Uncharacterized protein</fullName>
    </submittedName>
</protein>
<evidence type="ECO:0000313" key="2">
    <source>
        <dbReference type="Proteomes" id="UP000009227"/>
    </source>
</evidence>
<keyword evidence="2" id="KW-1185">Reference proteome</keyword>
<dbReference type="STRING" id="880724.Metig_1742"/>
<reference evidence="1 2" key="1">
    <citation type="submission" date="2011-05" db="EMBL/GenBank/DDBJ databases">
        <title>Complete sequence of Methanotorris igneus Kol 5.</title>
        <authorList>
            <consortium name="US DOE Joint Genome Institute"/>
            <person name="Lucas S."/>
            <person name="Han J."/>
            <person name="Lapidus A."/>
            <person name="Cheng J.-F."/>
            <person name="Goodwin L."/>
            <person name="Pitluck S."/>
            <person name="Peters L."/>
            <person name="Mikhailova N."/>
            <person name="Chertkov O."/>
            <person name="Han C."/>
            <person name="Tapia R."/>
            <person name="Land M."/>
            <person name="Hauser L."/>
            <person name="Kyrpides N."/>
            <person name="Ivanova N."/>
            <person name="Pagani I."/>
            <person name="Sieprawska-Lupa M."/>
            <person name="Whitman W."/>
            <person name="Woyke T."/>
        </authorList>
    </citation>
    <scope>NUCLEOTIDE SEQUENCE [LARGE SCALE GENOMIC DNA]</scope>
    <source>
        <strain evidence="2">DSM 5666 / JCM 11834 / Kol 5</strain>
    </source>
</reference>
<accession>F6BC68</accession>
<dbReference type="Proteomes" id="UP000009227">
    <property type="component" value="Chromosome"/>
</dbReference>
<proteinExistence type="predicted"/>
<gene>
    <name evidence="1" type="ordered locus">Metig_1742</name>
</gene>
<dbReference type="KEGG" id="mig:Metig_1742"/>
<sequence>MCQGNIGIFRGFVYKNGYKIPLIEINGNISEIPLPITKDVKFGDRIMVYNSYNFEYEFEPLELKHKLLDVISAIKEKLSKLRALNSHAVYLGE</sequence>
<dbReference type="HOGENOM" id="CLU_2392906_0_0_2"/>
<organism evidence="2">
    <name type="scientific">Methanotorris igneus (strain DSM 5666 / JCM 11834 / Kol 5)</name>
    <dbReference type="NCBI Taxonomy" id="880724"/>
    <lineage>
        <taxon>Archaea</taxon>
        <taxon>Methanobacteriati</taxon>
        <taxon>Methanobacteriota</taxon>
        <taxon>Methanomada group</taxon>
        <taxon>Methanococci</taxon>
        <taxon>Methanococcales</taxon>
        <taxon>Methanocaldococcaceae</taxon>
        <taxon>Methanotorris</taxon>
    </lineage>
</organism>